<dbReference type="OrthoDB" id="5973539at2759"/>
<reference evidence="4" key="1">
    <citation type="submission" date="2014-01" db="EMBL/GenBank/DDBJ databases">
        <title>The genome of the white-rot fungus Pycnoporus cinnabarinus: a basidiomycete model with a versatile arsenal for lignocellulosic biomass breakdown.</title>
        <authorList>
            <person name="Levasseur A."/>
            <person name="Lomascolo A."/>
            <person name="Ruiz-Duenas F.J."/>
            <person name="Uzan E."/>
            <person name="Piumi F."/>
            <person name="Kues U."/>
            <person name="Ram A.F.J."/>
            <person name="Murat C."/>
            <person name="Haon M."/>
            <person name="Benoit I."/>
            <person name="Arfi Y."/>
            <person name="Chevret D."/>
            <person name="Drula E."/>
            <person name="Kwon M.J."/>
            <person name="Gouret P."/>
            <person name="Lesage-Meessen L."/>
            <person name="Lombard V."/>
            <person name="Mariette J."/>
            <person name="Noirot C."/>
            <person name="Park J."/>
            <person name="Patyshakuliyeva A."/>
            <person name="Wieneger R.A.B."/>
            <person name="Wosten H.A.B."/>
            <person name="Martin F."/>
            <person name="Coutinho P.M."/>
            <person name="de Vries R."/>
            <person name="Martinez A.T."/>
            <person name="Klopp C."/>
            <person name="Pontarotti P."/>
            <person name="Henrissat B."/>
            <person name="Record E."/>
        </authorList>
    </citation>
    <scope>NUCLEOTIDE SEQUENCE [LARGE SCALE GENOMIC DNA]</scope>
    <source>
        <strain evidence="4">BRFM137</strain>
    </source>
</reference>
<dbReference type="PANTHER" id="PTHR10067:SF9">
    <property type="entry name" value="PHOSPHATIDYLSERINE DECARBOXYLASE FAMILY PROTEIN (AFU_ORTHOLOGUE AFUA_7G01730)"/>
    <property type="match status" value="1"/>
</dbReference>
<protein>
    <recommendedName>
        <fullName evidence="3">L-tryptophan decarboxylase PsiD-like domain-containing protein</fullName>
    </recommendedName>
</protein>
<accession>A0A060S508</accession>
<dbReference type="EMBL" id="CCBP010000047">
    <property type="protein sequence ID" value="CDO69532.1"/>
    <property type="molecule type" value="Genomic_DNA"/>
</dbReference>
<dbReference type="InterPro" id="IPR022237">
    <property type="entry name" value="PsiD-like"/>
</dbReference>
<evidence type="ECO:0000256" key="1">
    <source>
        <dbReference type="ARBA" id="ARBA00022793"/>
    </source>
</evidence>
<proteinExistence type="predicted"/>
<dbReference type="InterPro" id="IPR003817">
    <property type="entry name" value="PS_Dcarbxylase"/>
</dbReference>
<comment type="caution">
    <text evidence="4">The sequence shown here is derived from an EMBL/GenBank/DDBJ whole genome shotgun (WGS) entry which is preliminary data.</text>
</comment>
<evidence type="ECO:0000259" key="3">
    <source>
        <dbReference type="Pfam" id="PF12588"/>
    </source>
</evidence>
<evidence type="ECO:0000313" key="4">
    <source>
        <dbReference type="EMBL" id="CDO69532.1"/>
    </source>
</evidence>
<evidence type="ECO:0000256" key="2">
    <source>
        <dbReference type="ARBA" id="ARBA00023239"/>
    </source>
</evidence>
<organism evidence="4 5">
    <name type="scientific">Pycnoporus cinnabarinus</name>
    <name type="common">Cinnabar-red polypore</name>
    <name type="synonym">Trametes cinnabarina</name>
    <dbReference type="NCBI Taxonomy" id="5643"/>
    <lineage>
        <taxon>Eukaryota</taxon>
        <taxon>Fungi</taxon>
        <taxon>Dikarya</taxon>
        <taxon>Basidiomycota</taxon>
        <taxon>Agaricomycotina</taxon>
        <taxon>Agaricomycetes</taxon>
        <taxon>Polyporales</taxon>
        <taxon>Polyporaceae</taxon>
        <taxon>Trametes</taxon>
    </lineage>
</organism>
<dbReference type="Pfam" id="PF02666">
    <property type="entry name" value="PS_Dcarbxylase"/>
    <property type="match status" value="1"/>
</dbReference>
<sequence length="400" mass="44867">MRNWLDKKIAYVEHPTRRNAPLNPVIVGFQNFIENDATIYMGFHQMFEQVPTKPPYKDDPTGKPQVRDYKLMLRLFNHVISTAPAYEDDDLVGFPINAILDWPMGTPAGLAMFTRPDVNEHFHKMFEVWAAFLSSEESTIVLNDSPSGWFGPPASEAIPNFAETYVCDPSAPHYGFTSWDHFFTRLFREGVRPIPFSDDDRVINSACESAAYRIAYNVKATDSFWLKGQPYSLEHMLHFDEDAPKFANGTVFQASLSATKYHRWHAPVNGRIRRIVKVPGTYYAESPFEGFPDPDAAGPNLSQAFITSIAARALIFIEANNADIGLMCFMAVGMAEVSTCEVTVKVGEEIRKGDQLGMFHFGGSTHCLIFRPETKVKFAPEVTIEADIKLNAAIAMVESA</sequence>
<name>A0A060S508_PYCCI</name>
<dbReference type="STRING" id="5643.A0A060S508"/>
<dbReference type="GO" id="GO:0004609">
    <property type="term" value="F:phosphatidylserine decarboxylase activity"/>
    <property type="evidence" value="ECO:0007669"/>
    <property type="project" value="InterPro"/>
</dbReference>
<keyword evidence="1" id="KW-0210">Decarboxylase</keyword>
<dbReference type="AlphaFoldDB" id="A0A060S508"/>
<dbReference type="HOGENOM" id="CLU_033450_1_0_1"/>
<dbReference type="GO" id="GO:0005739">
    <property type="term" value="C:mitochondrion"/>
    <property type="evidence" value="ECO:0007669"/>
    <property type="project" value="TreeGrafter"/>
</dbReference>
<feature type="domain" description="L-tryptophan decarboxylase PsiD-like" evidence="3">
    <location>
        <begin position="24"/>
        <end position="156"/>
    </location>
</feature>
<dbReference type="OMA" id="ANACESQ"/>
<dbReference type="Pfam" id="PF12588">
    <property type="entry name" value="PSDC"/>
    <property type="match status" value="1"/>
</dbReference>
<dbReference type="Proteomes" id="UP000029665">
    <property type="component" value="Unassembled WGS sequence"/>
</dbReference>
<dbReference type="GO" id="GO:0006646">
    <property type="term" value="P:phosphatidylethanolamine biosynthetic process"/>
    <property type="evidence" value="ECO:0007669"/>
    <property type="project" value="TreeGrafter"/>
</dbReference>
<dbReference type="PANTHER" id="PTHR10067">
    <property type="entry name" value="PHOSPHATIDYLSERINE DECARBOXYLASE"/>
    <property type="match status" value="1"/>
</dbReference>
<gene>
    <name evidence="4" type="ORF">BN946_scf184785.g37</name>
</gene>
<evidence type="ECO:0000313" key="5">
    <source>
        <dbReference type="Proteomes" id="UP000029665"/>
    </source>
</evidence>
<keyword evidence="5" id="KW-1185">Reference proteome</keyword>
<keyword evidence="2" id="KW-0456">Lyase</keyword>